<dbReference type="GO" id="GO:0016705">
    <property type="term" value="F:oxidoreductase activity, acting on paired donors, with incorporation or reduction of molecular oxygen"/>
    <property type="evidence" value="ECO:0007669"/>
    <property type="project" value="InterPro"/>
</dbReference>
<protein>
    <recommendedName>
        <fullName evidence="17">Cytochrome P450</fullName>
    </recommendedName>
</protein>
<dbReference type="InterPro" id="IPR001128">
    <property type="entry name" value="Cyt_P450"/>
</dbReference>
<keyword evidence="10 13" id="KW-0408">Iron</keyword>
<keyword evidence="5 13" id="KW-0349">Heme</keyword>
<keyword evidence="6" id="KW-0812">Transmembrane</keyword>
<dbReference type="InterPro" id="IPR017972">
    <property type="entry name" value="Cyt_P450_CS"/>
</dbReference>
<dbReference type="PANTHER" id="PTHR46300:SF2">
    <property type="entry name" value="CYTOCHROME P450 MONOOXYGENASE ALNH-RELATED"/>
    <property type="match status" value="1"/>
</dbReference>
<keyword evidence="16" id="KW-1185">Reference proteome</keyword>
<dbReference type="Pfam" id="PF00067">
    <property type="entry name" value="p450"/>
    <property type="match status" value="1"/>
</dbReference>
<evidence type="ECO:0000256" key="6">
    <source>
        <dbReference type="ARBA" id="ARBA00022692"/>
    </source>
</evidence>
<dbReference type="InterPro" id="IPR002401">
    <property type="entry name" value="Cyt_P450_E_grp-I"/>
</dbReference>
<dbReference type="Proteomes" id="UP000886523">
    <property type="component" value="Unassembled WGS sequence"/>
</dbReference>
<evidence type="ECO:0000256" key="5">
    <source>
        <dbReference type="ARBA" id="ARBA00022617"/>
    </source>
</evidence>
<sequence length="357" mass="40713">MEHCMRFASSVMTSLVYGIRGPAHDSYTVTGIEKIMTVGGDLNATVPPLDEFPLLMYVSPRLRMAMEKTNFRDCQLRASLYKDLADKAQIRVDSGLNPEAFAKRVYTAKNELQLTDRRVHMILAVAHEGGSDIVANAIMACLMALVNYPRVLQKAREEVDSVCDEDTVPRWSDWDRLPYVRMVVKETLRWRPPFPWGVLHALDEDDTWNGYTIPKGSSVLMNIWNINMNPDRYPNPDEFWPERFESFPLSSSEYINSSDSLLRDHYTFGAGRRSCPGLVIADIDLFLSISKILWAFDLSTPDGQPLDTSPETAFTGPNLRRPLPFKMTFRVRNEARARTIEAEMRIAEENVFSRFGS</sequence>
<dbReference type="InterPro" id="IPR050364">
    <property type="entry name" value="Cytochrome_P450_fung"/>
</dbReference>
<dbReference type="InterPro" id="IPR036396">
    <property type="entry name" value="Cyt_P450_sf"/>
</dbReference>
<name>A0A9P6DUU3_9AGAM</name>
<proteinExistence type="inferred from homology"/>
<feature type="binding site" description="axial binding residue" evidence="13">
    <location>
        <position position="275"/>
    </location>
    <ligand>
        <name>heme</name>
        <dbReference type="ChEBI" id="CHEBI:30413"/>
    </ligand>
    <ligandPart>
        <name>Fe</name>
        <dbReference type="ChEBI" id="CHEBI:18248"/>
    </ligandPart>
</feature>
<dbReference type="EMBL" id="MU128993">
    <property type="protein sequence ID" value="KAF9512003.1"/>
    <property type="molecule type" value="Genomic_DNA"/>
</dbReference>
<evidence type="ECO:0000256" key="13">
    <source>
        <dbReference type="PIRSR" id="PIRSR602401-1"/>
    </source>
</evidence>
<dbReference type="Gene3D" id="1.10.630.10">
    <property type="entry name" value="Cytochrome P450"/>
    <property type="match status" value="1"/>
</dbReference>
<dbReference type="OrthoDB" id="1470350at2759"/>
<keyword evidence="9 14" id="KW-0560">Oxidoreductase</keyword>
<evidence type="ECO:0000256" key="9">
    <source>
        <dbReference type="ARBA" id="ARBA00023002"/>
    </source>
</evidence>
<dbReference type="PRINTS" id="PR00463">
    <property type="entry name" value="EP450I"/>
</dbReference>
<dbReference type="GO" id="GO:0004497">
    <property type="term" value="F:monooxygenase activity"/>
    <property type="evidence" value="ECO:0007669"/>
    <property type="project" value="UniProtKB-KW"/>
</dbReference>
<dbReference type="AlphaFoldDB" id="A0A9P6DUU3"/>
<evidence type="ECO:0000256" key="8">
    <source>
        <dbReference type="ARBA" id="ARBA00022989"/>
    </source>
</evidence>
<comment type="pathway">
    <text evidence="3">Secondary metabolite biosynthesis.</text>
</comment>
<dbReference type="GO" id="GO:0016020">
    <property type="term" value="C:membrane"/>
    <property type="evidence" value="ECO:0007669"/>
    <property type="project" value="UniProtKB-SubCell"/>
</dbReference>
<dbReference type="PRINTS" id="PR00385">
    <property type="entry name" value="P450"/>
</dbReference>
<evidence type="ECO:0000256" key="4">
    <source>
        <dbReference type="ARBA" id="ARBA00010617"/>
    </source>
</evidence>
<evidence type="ECO:0000313" key="15">
    <source>
        <dbReference type="EMBL" id="KAF9512003.1"/>
    </source>
</evidence>
<dbReference type="PROSITE" id="PS00086">
    <property type="entry name" value="CYTOCHROME_P450"/>
    <property type="match status" value="1"/>
</dbReference>
<keyword evidence="8" id="KW-1133">Transmembrane helix</keyword>
<keyword evidence="11 14" id="KW-0503">Monooxygenase</keyword>
<dbReference type="SUPFAM" id="SSF48264">
    <property type="entry name" value="Cytochrome P450"/>
    <property type="match status" value="1"/>
</dbReference>
<evidence type="ECO:0000256" key="7">
    <source>
        <dbReference type="ARBA" id="ARBA00022723"/>
    </source>
</evidence>
<evidence type="ECO:0000256" key="1">
    <source>
        <dbReference type="ARBA" id="ARBA00001971"/>
    </source>
</evidence>
<reference evidence="15" key="1">
    <citation type="journal article" date="2020" name="Nat. Commun.">
        <title>Large-scale genome sequencing of mycorrhizal fungi provides insights into the early evolution of symbiotic traits.</title>
        <authorList>
            <person name="Miyauchi S."/>
            <person name="Kiss E."/>
            <person name="Kuo A."/>
            <person name="Drula E."/>
            <person name="Kohler A."/>
            <person name="Sanchez-Garcia M."/>
            <person name="Morin E."/>
            <person name="Andreopoulos B."/>
            <person name="Barry K.W."/>
            <person name="Bonito G."/>
            <person name="Buee M."/>
            <person name="Carver A."/>
            <person name="Chen C."/>
            <person name="Cichocki N."/>
            <person name="Clum A."/>
            <person name="Culley D."/>
            <person name="Crous P.W."/>
            <person name="Fauchery L."/>
            <person name="Girlanda M."/>
            <person name="Hayes R.D."/>
            <person name="Keri Z."/>
            <person name="LaButti K."/>
            <person name="Lipzen A."/>
            <person name="Lombard V."/>
            <person name="Magnuson J."/>
            <person name="Maillard F."/>
            <person name="Murat C."/>
            <person name="Nolan M."/>
            <person name="Ohm R.A."/>
            <person name="Pangilinan J."/>
            <person name="Pereira M.F."/>
            <person name="Perotto S."/>
            <person name="Peter M."/>
            <person name="Pfister S."/>
            <person name="Riley R."/>
            <person name="Sitrit Y."/>
            <person name="Stielow J.B."/>
            <person name="Szollosi G."/>
            <person name="Zifcakova L."/>
            <person name="Stursova M."/>
            <person name="Spatafora J.W."/>
            <person name="Tedersoo L."/>
            <person name="Vaario L.M."/>
            <person name="Yamada A."/>
            <person name="Yan M."/>
            <person name="Wang P."/>
            <person name="Xu J."/>
            <person name="Bruns T."/>
            <person name="Baldrian P."/>
            <person name="Vilgalys R."/>
            <person name="Dunand C."/>
            <person name="Henrissat B."/>
            <person name="Grigoriev I.V."/>
            <person name="Hibbett D."/>
            <person name="Nagy L.G."/>
            <person name="Martin F.M."/>
        </authorList>
    </citation>
    <scope>NUCLEOTIDE SEQUENCE</scope>
    <source>
        <strain evidence="15">UP504</strain>
    </source>
</reference>
<comment type="subcellular location">
    <subcellularLocation>
        <location evidence="2">Membrane</location>
    </subcellularLocation>
</comment>
<evidence type="ECO:0000256" key="2">
    <source>
        <dbReference type="ARBA" id="ARBA00004370"/>
    </source>
</evidence>
<comment type="similarity">
    <text evidence="4 14">Belongs to the cytochrome P450 family.</text>
</comment>
<organism evidence="15 16">
    <name type="scientific">Hydnum rufescens UP504</name>
    <dbReference type="NCBI Taxonomy" id="1448309"/>
    <lineage>
        <taxon>Eukaryota</taxon>
        <taxon>Fungi</taxon>
        <taxon>Dikarya</taxon>
        <taxon>Basidiomycota</taxon>
        <taxon>Agaricomycotina</taxon>
        <taxon>Agaricomycetes</taxon>
        <taxon>Cantharellales</taxon>
        <taxon>Hydnaceae</taxon>
        <taxon>Hydnum</taxon>
    </lineage>
</organism>
<evidence type="ECO:0000313" key="16">
    <source>
        <dbReference type="Proteomes" id="UP000886523"/>
    </source>
</evidence>
<keyword evidence="7 13" id="KW-0479">Metal-binding</keyword>
<dbReference type="PANTHER" id="PTHR46300">
    <property type="entry name" value="P450, PUTATIVE (EUROFUNG)-RELATED-RELATED"/>
    <property type="match status" value="1"/>
</dbReference>
<gene>
    <name evidence="15" type="ORF">BS47DRAFT_1129958</name>
</gene>
<dbReference type="GO" id="GO:0020037">
    <property type="term" value="F:heme binding"/>
    <property type="evidence" value="ECO:0007669"/>
    <property type="project" value="InterPro"/>
</dbReference>
<evidence type="ECO:0000256" key="11">
    <source>
        <dbReference type="ARBA" id="ARBA00023033"/>
    </source>
</evidence>
<dbReference type="GO" id="GO:0005506">
    <property type="term" value="F:iron ion binding"/>
    <property type="evidence" value="ECO:0007669"/>
    <property type="project" value="InterPro"/>
</dbReference>
<evidence type="ECO:0000256" key="3">
    <source>
        <dbReference type="ARBA" id="ARBA00005179"/>
    </source>
</evidence>
<evidence type="ECO:0000256" key="14">
    <source>
        <dbReference type="RuleBase" id="RU000461"/>
    </source>
</evidence>
<comment type="cofactor">
    <cofactor evidence="1 13">
        <name>heme</name>
        <dbReference type="ChEBI" id="CHEBI:30413"/>
    </cofactor>
</comment>
<evidence type="ECO:0008006" key="17">
    <source>
        <dbReference type="Google" id="ProtNLM"/>
    </source>
</evidence>
<evidence type="ECO:0000256" key="10">
    <source>
        <dbReference type="ARBA" id="ARBA00023004"/>
    </source>
</evidence>
<comment type="caution">
    <text evidence="15">The sequence shown here is derived from an EMBL/GenBank/DDBJ whole genome shotgun (WGS) entry which is preliminary data.</text>
</comment>
<evidence type="ECO:0000256" key="12">
    <source>
        <dbReference type="ARBA" id="ARBA00023136"/>
    </source>
</evidence>
<keyword evidence="12" id="KW-0472">Membrane</keyword>
<accession>A0A9P6DUU3</accession>